<dbReference type="AlphaFoldDB" id="A0A4P8ELL9"/>
<keyword evidence="3" id="KW-1185">Reference proteome</keyword>
<dbReference type="Proteomes" id="UP000298631">
    <property type="component" value="Plasmid unnamed1"/>
</dbReference>
<name>A0A4P8ELL9_9RHOB</name>
<feature type="domain" description="TniQ" evidence="1">
    <location>
        <begin position="2"/>
        <end position="61"/>
    </location>
</feature>
<proteinExistence type="predicted"/>
<gene>
    <name evidence="2" type="ORF">EOK75_19125</name>
</gene>
<dbReference type="Pfam" id="PF06527">
    <property type="entry name" value="TniQ"/>
    <property type="match status" value="1"/>
</dbReference>
<organism evidence="2 3">
    <name type="scientific">Pseudorhodobacter turbinis</name>
    <dbReference type="NCBI Taxonomy" id="2500533"/>
    <lineage>
        <taxon>Bacteria</taxon>
        <taxon>Pseudomonadati</taxon>
        <taxon>Pseudomonadota</taxon>
        <taxon>Alphaproteobacteria</taxon>
        <taxon>Rhodobacterales</taxon>
        <taxon>Paracoccaceae</taxon>
        <taxon>Pseudorhodobacter</taxon>
    </lineage>
</organism>
<protein>
    <recommendedName>
        <fullName evidence="1">TniQ domain-containing protein</fullName>
    </recommendedName>
</protein>
<evidence type="ECO:0000313" key="3">
    <source>
        <dbReference type="Proteomes" id="UP000298631"/>
    </source>
</evidence>
<dbReference type="OrthoDB" id="7595282at2"/>
<dbReference type="EMBL" id="CP039965">
    <property type="protein sequence ID" value="QCO57792.1"/>
    <property type="molecule type" value="Genomic_DNA"/>
</dbReference>
<evidence type="ECO:0000313" key="2">
    <source>
        <dbReference type="EMBL" id="QCO57792.1"/>
    </source>
</evidence>
<dbReference type="InterPro" id="IPR009492">
    <property type="entry name" value="TniQ"/>
</dbReference>
<sequence length="540" mass="59810">MQFRGEVFGSRALRNPVIRGCPICLRQDAETHDGDSLEAMAMRGDWQLREATLCLKHQHPLVSLWRVDRLPDRYDVGARLKEIEDDLIQGAFDRPREDASAYDLWLDARLEHRGDTTWLAGQSLYSATTVSRLLGTELAKFKYDKTLPADEQHRRALGDGFEALKDGEAAFKEALDRLAARASGPLDEPAKAFGDLFRKMSRDFVTDDAFAVFRGILRECILSHWPYASGDILLGEKVKERRLHSVATAAREVDLWPAGLDAMLTEAGVLAKEDQRPYSRKVFDAIQHADLLAEIPSLVGPGEMQTAMGATKAALISLEEGGILMPRTRAPKIIARWRISDGVGLVEELSALAIPMPENGHSWETLQEARRRRGLDVGTIIRLVRSGALKIARSDVVAGYNGFAVLKAEVDTIVAGRASVAPQFTELSDTISAAAFGRSIGLRDGRRFLALVEAGYVPATEIINPKTQRKQLRMNDQDISAFHRQFLTLTTIAAEFDVSRNRASAIIKAHKAKPFSPEGQDFGSIWLRVDVAPLFVSGFR</sequence>
<dbReference type="KEGG" id="pseb:EOK75_19125"/>
<evidence type="ECO:0000259" key="1">
    <source>
        <dbReference type="Pfam" id="PF06527"/>
    </source>
</evidence>
<reference evidence="2 3" key="1">
    <citation type="submission" date="2019-05" db="EMBL/GenBank/DDBJ databases">
        <title>Pseudorhodobacter turbinis sp. nov., isolated from the gut of the Korean turban shell.</title>
        <authorList>
            <person name="Jeong Y.-S."/>
            <person name="Kang W.-R."/>
            <person name="Bae J.-W."/>
        </authorList>
    </citation>
    <scope>NUCLEOTIDE SEQUENCE [LARGE SCALE GENOMIC DNA]</scope>
    <source>
        <strain evidence="2 3">S12M18</strain>
        <plasmid evidence="2 3">unnamed1</plasmid>
    </source>
</reference>
<geneLocation type="plasmid" evidence="2 3">
    <name>unnamed1</name>
</geneLocation>
<accession>A0A4P8ELL9</accession>
<keyword evidence="2" id="KW-0614">Plasmid</keyword>